<feature type="non-terminal residue" evidence="1">
    <location>
        <position position="1"/>
    </location>
</feature>
<gene>
    <name evidence="1" type="ORF">LEP1GSC151_0655</name>
</gene>
<name>M3HXI6_LEPIR</name>
<dbReference type="EMBL" id="AFME02000385">
    <property type="protein sequence ID" value="EMG08387.1"/>
    <property type="molecule type" value="Genomic_DNA"/>
</dbReference>
<protein>
    <submittedName>
        <fullName evidence="1">Uncharacterized protein</fullName>
    </submittedName>
</protein>
<dbReference type="AlphaFoldDB" id="M3HXI6"/>
<comment type="caution">
    <text evidence="1">The sequence shown here is derived from an EMBL/GenBank/DDBJ whole genome shotgun (WGS) entry which is preliminary data.</text>
</comment>
<accession>M3HXI6</accession>
<evidence type="ECO:0000313" key="1">
    <source>
        <dbReference type="EMBL" id="EMG08387.1"/>
    </source>
</evidence>
<reference evidence="1 2" key="1">
    <citation type="submission" date="2013-02" db="EMBL/GenBank/DDBJ databases">
        <authorList>
            <person name="Harkins D.M."/>
            <person name="Durkin A.S."/>
            <person name="Brinkac L.M."/>
            <person name="Haft D.H."/>
            <person name="Selengut J.D."/>
            <person name="Sanka R."/>
            <person name="DePew J."/>
            <person name="Purushe J."/>
            <person name="Tulsiani S.M."/>
            <person name="Graham G.C."/>
            <person name="Burns M.-A."/>
            <person name="Dohnt M.F."/>
            <person name="Smythe L.D."/>
            <person name="McKay D.B."/>
            <person name="Craig S.B."/>
            <person name="Vinetz J.M."/>
            <person name="Sutton G.G."/>
            <person name="Nierman W.C."/>
            <person name="Fouts D.E."/>
        </authorList>
    </citation>
    <scope>NUCLEOTIDE SEQUENCE [LARGE SCALE GENOMIC DNA]</scope>
    <source>
        <strain evidence="1 2">LT2186</strain>
    </source>
</reference>
<organism evidence="1 2">
    <name type="scientific">Leptospira interrogans serovar Grippotyphosa str. LT2186</name>
    <dbReference type="NCBI Taxonomy" id="1001599"/>
    <lineage>
        <taxon>Bacteria</taxon>
        <taxon>Pseudomonadati</taxon>
        <taxon>Spirochaetota</taxon>
        <taxon>Spirochaetia</taxon>
        <taxon>Leptospirales</taxon>
        <taxon>Leptospiraceae</taxon>
        <taxon>Leptospira</taxon>
    </lineage>
</organism>
<proteinExistence type="predicted"/>
<sequence>KILNLKRTSNNGVYQAVYHNGNWFTAELNQEILFIDEVGKILKKEKIRGSDLPVRFFPSGKNASVALETKKELFLYRNL</sequence>
<dbReference type="Proteomes" id="UP000011776">
    <property type="component" value="Unassembled WGS sequence"/>
</dbReference>
<evidence type="ECO:0000313" key="2">
    <source>
        <dbReference type="Proteomes" id="UP000011776"/>
    </source>
</evidence>